<reference evidence="2" key="1">
    <citation type="journal article" date="2014" name="Front. Microbiol.">
        <title>High frequency of phylogenetically diverse reductive dehalogenase-homologous genes in deep subseafloor sedimentary metagenomes.</title>
        <authorList>
            <person name="Kawai M."/>
            <person name="Futagami T."/>
            <person name="Toyoda A."/>
            <person name="Takaki Y."/>
            <person name="Nishi S."/>
            <person name="Hori S."/>
            <person name="Arai W."/>
            <person name="Tsubouchi T."/>
            <person name="Morono Y."/>
            <person name="Uchiyama I."/>
            <person name="Ito T."/>
            <person name="Fujiyama A."/>
            <person name="Inagaki F."/>
            <person name="Takami H."/>
        </authorList>
    </citation>
    <scope>NUCLEOTIDE SEQUENCE</scope>
    <source>
        <strain evidence="2">Expedition CK06-06</strain>
    </source>
</reference>
<feature type="transmembrane region" description="Helical" evidence="1">
    <location>
        <begin position="12"/>
        <end position="31"/>
    </location>
</feature>
<comment type="caution">
    <text evidence="2">The sequence shown here is derived from an EMBL/GenBank/DDBJ whole genome shotgun (WGS) entry which is preliminary data.</text>
</comment>
<keyword evidence="1" id="KW-0472">Membrane</keyword>
<dbReference type="Gene3D" id="1.10.10.10">
    <property type="entry name" value="Winged helix-like DNA-binding domain superfamily/Winged helix DNA-binding domain"/>
    <property type="match status" value="1"/>
</dbReference>
<protein>
    <submittedName>
        <fullName evidence="2">Uncharacterized protein</fullName>
    </submittedName>
</protein>
<sequence>MDEKQKGSGMAIAACVIVTILAAGGVGAYFLTGEELSTPTLLSPSDDSETTDNTPTFEWEIVGHMMEMGEFTVPDLMRRVRVSRITVWRLVQKMIGQGLVQETEKVGLTANGRGGRGKPSRVYRYTNIKGSPKGETGPVSKP</sequence>
<dbReference type="SUPFAM" id="SSF46785">
    <property type="entry name" value="Winged helix' DNA-binding domain"/>
    <property type="match status" value="1"/>
</dbReference>
<name>X1NQR0_9ZZZZ</name>
<dbReference type="EMBL" id="BARV01024330">
    <property type="protein sequence ID" value="GAI45943.1"/>
    <property type="molecule type" value="Genomic_DNA"/>
</dbReference>
<accession>X1NQR0</accession>
<evidence type="ECO:0000256" key="1">
    <source>
        <dbReference type="SAM" id="Phobius"/>
    </source>
</evidence>
<dbReference type="InterPro" id="IPR036390">
    <property type="entry name" value="WH_DNA-bd_sf"/>
</dbReference>
<gene>
    <name evidence="2" type="ORF">S06H3_39734</name>
</gene>
<evidence type="ECO:0000313" key="2">
    <source>
        <dbReference type="EMBL" id="GAI45943.1"/>
    </source>
</evidence>
<proteinExistence type="predicted"/>
<keyword evidence="1" id="KW-0812">Transmembrane</keyword>
<keyword evidence="1" id="KW-1133">Transmembrane helix</keyword>
<dbReference type="AlphaFoldDB" id="X1NQR0"/>
<organism evidence="2">
    <name type="scientific">marine sediment metagenome</name>
    <dbReference type="NCBI Taxonomy" id="412755"/>
    <lineage>
        <taxon>unclassified sequences</taxon>
        <taxon>metagenomes</taxon>
        <taxon>ecological metagenomes</taxon>
    </lineage>
</organism>
<dbReference type="InterPro" id="IPR036388">
    <property type="entry name" value="WH-like_DNA-bd_sf"/>
</dbReference>